<sequence>MHRSCHCSHIYYPCARIHYTTPVRQRGLVLDDAVASPNSVNYVKMRNARLAGADLAPRRRGARGSGAAPAWGSRGSSTVAGARGRGELLCCRARQGEELGRGGRVELAPEDATAAGSTTGSTRARGLAGSWRARIWRGVQGLWRWRAWRSGAVGWGCGRSGPVAAAGRLLWCGEMDSRRVVLAGDLLGAARGRDAKSACASWIWFAGRLAVGCR</sequence>
<reference evidence="2" key="1">
    <citation type="journal article" date="2011" name="Plant Physiol.">
        <title>Comprehensive sequence analysis of 24,783 barley full-length cDNAs derived from 12 clone libraries.</title>
        <authorList>
            <person name="Matsumoto T."/>
            <person name="Tanaka T."/>
            <person name="Sakai H."/>
            <person name="Amano N."/>
            <person name="Kanamori H."/>
            <person name="Kurita K."/>
            <person name="Kikuta A."/>
            <person name="Kamiya K."/>
            <person name="Yamamoto M."/>
            <person name="Ikawa H."/>
            <person name="Fujii N."/>
            <person name="Hori K."/>
            <person name="Itoh T."/>
            <person name="Sato K."/>
        </authorList>
    </citation>
    <scope>NUCLEOTIDE SEQUENCE</scope>
    <source>
        <tissue evidence="2">Shoot and root</tissue>
    </source>
</reference>
<protein>
    <submittedName>
        <fullName evidence="2">Predicted protein</fullName>
    </submittedName>
</protein>
<proteinExistence type="evidence at transcript level"/>
<evidence type="ECO:0000256" key="1">
    <source>
        <dbReference type="SAM" id="MobiDB-lite"/>
    </source>
</evidence>
<feature type="region of interest" description="Disordered" evidence="1">
    <location>
        <begin position="57"/>
        <end position="80"/>
    </location>
</feature>
<evidence type="ECO:0000313" key="2">
    <source>
        <dbReference type="EMBL" id="BAK02126.1"/>
    </source>
</evidence>
<feature type="compositionally biased region" description="Low complexity" evidence="1">
    <location>
        <begin position="65"/>
        <end position="77"/>
    </location>
</feature>
<dbReference type="EMBL" id="AK370928">
    <property type="protein sequence ID" value="BAK02126.1"/>
    <property type="molecule type" value="mRNA"/>
</dbReference>
<organism evidence="2">
    <name type="scientific">Hordeum vulgare subsp. vulgare</name>
    <name type="common">Domesticated barley</name>
    <dbReference type="NCBI Taxonomy" id="112509"/>
    <lineage>
        <taxon>Eukaryota</taxon>
        <taxon>Viridiplantae</taxon>
        <taxon>Streptophyta</taxon>
        <taxon>Embryophyta</taxon>
        <taxon>Tracheophyta</taxon>
        <taxon>Spermatophyta</taxon>
        <taxon>Magnoliopsida</taxon>
        <taxon>Liliopsida</taxon>
        <taxon>Poales</taxon>
        <taxon>Poaceae</taxon>
        <taxon>BOP clade</taxon>
        <taxon>Pooideae</taxon>
        <taxon>Triticodae</taxon>
        <taxon>Triticeae</taxon>
        <taxon>Hordeinae</taxon>
        <taxon>Hordeum</taxon>
    </lineage>
</organism>
<accession>F2E454</accession>
<dbReference type="AlphaFoldDB" id="F2E454"/>
<name>F2E454_HORVV</name>